<accession>D8PSG9</accession>
<evidence type="ECO:0008006" key="3">
    <source>
        <dbReference type="Google" id="ProtNLM"/>
    </source>
</evidence>
<dbReference type="HOGENOM" id="CLU_748325_0_0_1"/>
<evidence type="ECO:0000313" key="1">
    <source>
        <dbReference type="EMBL" id="EFJ00333.1"/>
    </source>
</evidence>
<dbReference type="OMA" id="FAAYCEW"/>
<dbReference type="RefSeq" id="XP_003035235.1">
    <property type="nucleotide sequence ID" value="XM_003035189.1"/>
</dbReference>
<protein>
    <recommendedName>
        <fullName evidence="3">BTB domain-containing protein</fullName>
    </recommendedName>
</protein>
<reference evidence="1 2" key="1">
    <citation type="journal article" date="2010" name="Nat. Biotechnol.">
        <title>Genome sequence of the model mushroom Schizophyllum commune.</title>
        <authorList>
            <person name="Ohm R.A."/>
            <person name="de Jong J.F."/>
            <person name="Lugones L.G."/>
            <person name="Aerts A."/>
            <person name="Kothe E."/>
            <person name="Stajich J.E."/>
            <person name="de Vries R.P."/>
            <person name="Record E."/>
            <person name="Levasseur A."/>
            <person name="Baker S.E."/>
            <person name="Bartholomew K.A."/>
            <person name="Coutinho P.M."/>
            <person name="Erdmann S."/>
            <person name="Fowler T.J."/>
            <person name="Gathman A.C."/>
            <person name="Lombard V."/>
            <person name="Henrissat B."/>
            <person name="Knabe N."/>
            <person name="Kuees U."/>
            <person name="Lilly W.W."/>
            <person name="Lindquist E."/>
            <person name="Lucas S."/>
            <person name="Magnuson J.K."/>
            <person name="Piumi F."/>
            <person name="Raudaskoski M."/>
            <person name="Salamov A."/>
            <person name="Schmutz J."/>
            <person name="Schwarze F.W.M.R."/>
            <person name="vanKuyk P.A."/>
            <person name="Horton J.S."/>
            <person name="Grigoriev I.V."/>
            <person name="Woesten H.A.B."/>
        </authorList>
    </citation>
    <scope>NUCLEOTIDE SEQUENCE [LARGE SCALE GENOMIC DNA]</scope>
    <source>
        <strain evidence="2">H4-8 / FGSC 9210</strain>
    </source>
</reference>
<dbReference type="AlphaFoldDB" id="D8PSG9"/>
<dbReference type="OrthoDB" id="2886395at2759"/>
<sequence length="370" mass="41374">MTIIAESASAACPVQAATPDPVYHHSDGDLEVLVGHTIFRIHSFAFARHSASRMKLNIATSPGEQSVTEGQLVVLNDLTPDDFRALCWAVYLHPGDAQPGIDDIDRMLRVASMSHTYGITTLLKWACQYLTDTAARIAGLPAVERPGWDPPFLSRLLRVCVARDLTAAVQDFQDIWIDRLAAKDTSAFPEAIATAEDLRLRRLQGYAYYYQLIVAHERESIPSHRATLYDIPGLTEEQKFRLADGYRSLTIFCEEILDNDIRAEASLLDSSVCNEKTHQTTCIKYIRAIVNRAFGSPDLRVFEAFGYIDKVIGELRGESHIRKPCRMAAIERLTGLRKRVEDTMADHFTPISALRLGMLGELPIFGRVAR</sequence>
<organism evidence="2">
    <name type="scientific">Schizophyllum commune (strain H4-8 / FGSC 9210)</name>
    <name type="common">Split gill fungus</name>
    <dbReference type="NCBI Taxonomy" id="578458"/>
    <lineage>
        <taxon>Eukaryota</taxon>
        <taxon>Fungi</taxon>
        <taxon>Dikarya</taxon>
        <taxon>Basidiomycota</taxon>
        <taxon>Agaricomycotina</taxon>
        <taxon>Agaricomycetes</taxon>
        <taxon>Agaricomycetidae</taxon>
        <taxon>Agaricales</taxon>
        <taxon>Schizophyllaceae</taxon>
        <taxon>Schizophyllum</taxon>
    </lineage>
</organism>
<evidence type="ECO:0000313" key="2">
    <source>
        <dbReference type="Proteomes" id="UP000007431"/>
    </source>
</evidence>
<keyword evidence="2" id="KW-1185">Reference proteome</keyword>
<dbReference type="EMBL" id="GL377303">
    <property type="protein sequence ID" value="EFJ00333.1"/>
    <property type="molecule type" value="Genomic_DNA"/>
</dbReference>
<dbReference type="KEGG" id="scm:SCHCO_02605856"/>
<dbReference type="GeneID" id="9596063"/>
<proteinExistence type="predicted"/>
<dbReference type="InParanoid" id="D8PSG9"/>
<gene>
    <name evidence="1" type="ORF">SCHCODRAFT_232649</name>
</gene>
<name>D8PSG9_SCHCM</name>
<dbReference type="VEuPathDB" id="FungiDB:SCHCODRAFT_02605856"/>
<dbReference type="Proteomes" id="UP000007431">
    <property type="component" value="Unassembled WGS sequence"/>
</dbReference>